<dbReference type="InterPro" id="IPR000090">
    <property type="entry name" value="Flg_Motor_Flig"/>
</dbReference>
<evidence type="ECO:0000313" key="14">
    <source>
        <dbReference type="EMBL" id="OAQ20708.1"/>
    </source>
</evidence>
<reference evidence="14 15" key="1">
    <citation type="submission" date="2016-04" db="EMBL/GenBank/DDBJ databases">
        <title>Genome analysis of Thermosulfurimonas dismutans, the first thermophilic sulfur-disproportionating bacterium of the phylum Thermodesulfobacteria.</title>
        <authorList>
            <person name="Mardanov A.V."/>
            <person name="Beletsky A.V."/>
            <person name="Kadnikov V.V."/>
            <person name="Slobodkin A.I."/>
            <person name="Ravin N.V."/>
        </authorList>
    </citation>
    <scope>NUCLEOTIDE SEQUENCE [LARGE SCALE GENOMIC DNA]</scope>
    <source>
        <strain evidence="14 15">S95</strain>
    </source>
</reference>
<dbReference type="PIRSF" id="PIRSF003161">
    <property type="entry name" value="FliG"/>
    <property type="match status" value="1"/>
</dbReference>
<dbReference type="PATRIC" id="fig|999894.6.peg.1158"/>
<gene>
    <name evidence="14" type="ORF">TDIS_1164</name>
</gene>
<evidence type="ECO:0000256" key="9">
    <source>
        <dbReference type="ARBA" id="ARBA00023143"/>
    </source>
</evidence>
<evidence type="ECO:0000256" key="3">
    <source>
        <dbReference type="ARBA" id="ARBA00010299"/>
    </source>
</evidence>
<dbReference type="InterPro" id="IPR023087">
    <property type="entry name" value="Flg_Motor_Flig_C"/>
</dbReference>
<dbReference type="EMBL" id="LWLG01000007">
    <property type="protein sequence ID" value="OAQ20708.1"/>
    <property type="molecule type" value="Genomic_DNA"/>
</dbReference>
<accession>A0A179D526</accession>
<keyword evidence="14" id="KW-0282">Flagellum</keyword>
<feature type="domain" description="Flagellar motor switch protein FliG C-terminal" evidence="11">
    <location>
        <begin position="222"/>
        <end position="328"/>
    </location>
</feature>
<dbReference type="InterPro" id="IPR011002">
    <property type="entry name" value="FliG_a-hlx"/>
</dbReference>
<dbReference type="GO" id="GO:0071973">
    <property type="term" value="P:bacterial-type flagellum-dependent cell motility"/>
    <property type="evidence" value="ECO:0007669"/>
    <property type="project" value="InterPro"/>
</dbReference>
<keyword evidence="6" id="KW-0145">Chemotaxis</keyword>
<evidence type="ECO:0000256" key="4">
    <source>
        <dbReference type="ARBA" id="ARBA00021870"/>
    </source>
</evidence>
<evidence type="ECO:0000256" key="10">
    <source>
        <dbReference type="ARBA" id="ARBA00025598"/>
    </source>
</evidence>
<protein>
    <recommendedName>
        <fullName evidence="4">Flagellar motor switch protein FliG</fullName>
    </recommendedName>
</protein>
<dbReference type="NCBIfam" id="TIGR00207">
    <property type="entry name" value="fliG"/>
    <property type="match status" value="1"/>
</dbReference>
<keyword evidence="8" id="KW-0472">Membrane</keyword>
<dbReference type="FunFam" id="1.10.220.30:FF:000001">
    <property type="entry name" value="Flagellar motor switch protein FliG"/>
    <property type="match status" value="1"/>
</dbReference>
<dbReference type="GO" id="GO:0005886">
    <property type="term" value="C:plasma membrane"/>
    <property type="evidence" value="ECO:0007669"/>
    <property type="project" value="UniProtKB-SubCell"/>
</dbReference>
<dbReference type="Gene3D" id="1.10.220.30">
    <property type="match status" value="3"/>
</dbReference>
<keyword evidence="15" id="KW-1185">Reference proteome</keyword>
<organism evidence="14 15">
    <name type="scientific">Thermosulfurimonas dismutans</name>
    <dbReference type="NCBI Taxonomy" id="999894"/>
    <lineage>
        <taxon>Bacteria</taxon>
        <taxon>Pseudomonadati</taxon>
        <taxon>Thermodesulfobacteriota</taxon>
        <taxon>Thermodesulfobacteria</taxon>
        <taxon>Thermodesulfobacteriales</taxon>
        <taxon>Thermodesulfobacteriaceae</taxon>
        <taxon>Thermosulfurimonas</taxon>
    </lineage>
</organism>
<comment type="function">
    <text evidence="10">FliG is one of three proteins (FliG, FliN, FliM) that forms the rotor-mounted switch complex (C ring), located at the base of the basal body. This complex interacts with the CheY and CheZ chemotaxis proteins, in addition to contacting components of the motor that determine the direction of flagellar rotation.</text>
</comment>
<evidence type="ECO:0000259" key="13">
    <source>
        <dbReference type="Pfam" id="PF14842"/>
    </source>
</evidence>
<dbReference type="InterPro" id="IPR028263">
    <property type="entry name" value="FliG_N"/>
</dbReference>
<dbReference type="InterPro" id="IPR032779">
    <property type="entry name" value="FliG_M"/>
</dbReference>
<dbReference type="AlphaFoldDB" id="A0A179D526"/>
<dbReference type="GO" id="GO:0006935">
    <property type="term" value="P:chemotaxis"/>
    <property type="evidence" value="ECO:0007669"/>
    <property type="project" value="UniProtKB-KW"/>
</dbReference>
<keyword evidence="14" id="KW-0969">Cilium</keyword>
<evidence type="ECO:0000259" key="11">
    <source>
        <dbReference type="Pfam" id="PF01706"/>
    </source>
</evidence>
<evidence type="ECO:0000313" key="15">
    <source>
        <dbReference type="Proteomes" id="UP000078390"/>
    </source>
</evidence>
<dbReference type="Pfam" id="PF14842">
    <property type="entry name" value="FliG_N"/>
    <property type="match status" value="1"/>
</dbReference>
<dbReference type="GO" id="GO:0009425">
    <property type="term" value="C:bacterial-type flagellum basal body"/>
    <property type="evidence" value="ECO:0007669"/>
    <property type="project" value="UniProtKB-SubCell"/>
</dbReference>
<dbReference type="Pfam" id="PF01706">
    <property type="entry name" value="FliG_C"/>
    <property type="match status" value="1"/>
</dbReference>
<keyword evidence="9" id="KW-0975">Bacterial flagellum</keyword>
<evidence type="ECO:0000256" key="5">
    <source>
        <dbReference type="ARBA" id="ARBA00022475"/>
    </source>
</evidence>
<dbReference type="SUPFAM" id="SSF48029">
    <property type="entry name" value="FliG"/>
    <property type="match status" value="2"/>
</dbReference>
<keyword evidence="5" id="KW-1003">Cell membrane</keyword>
<evidence type="ECO:0000256" key="8">
    <source>
        <dbReference type="ARBA" id="ARBA00023136"/>
    </source>
</evidence>
<dbReference type="OrthoDB" id="9780302at2"/>
<evidence type="ECO:0000256" key="6">
    <source>
        <dbReference type="ARBA" id="ARBA00022500"/>
    </source>
</evidence>
<dbReference type="Proteomes" id="UP000078390">
    <property type="component" value="Unassembled WGS sequence"/>
</dbReference>
<name>A0A179D526_9BACT</name>
<comment type="similarity">
    <text evidence="3">Belongs to the FliG family.</text>
</comment>
<comment type="caution">
    <text evidence="14">The sequence shown here is derived from an EMBL/GenBank/DDBJ whole genome shotgun (WGS) entry which is preliminary data.</text>
</comment>
<sequence length="336" mass="37988">MAKIDPDKLTGPQKAAIFLMVMGEEFTSEVYKYLDEEDIKRIGIEMAKLEYVPTEAIKKVLEEANLEAKELIADISVSPEEFLQKSLIKAYGEKGKALWEEIKKELGPETFKKLKKLDPKTVANFLTNEHPQTIAIVLVHLEPDQAGQVLQFLPDRIRSEVLLRIALLDKVDPDIVQEISNALEEELQAVGGTFARKLGGSEKAAEIISHAGRELEDEILSDIEEENPNLAEEIRKYLFTFEDFLAVDDVAIQTLLREISTDDLRLALKGASEEVREKFFRNMSERAANLLKEDLEVMGPVRLSDVEKAQQNIIKVAKRLEQEGKIILGRGEEEFV</sequence>
<dbReference type="GO" id="GO:0003774">
    <property type="term" value="F:cytoskeletal motor activity"/>
    <property type="evidence" value="ECO:0007669"/>
    <property type="project" value="InterPro"/>
</dbReference>
<dbReference type="STRING" id="999894.TDIS_1164"/>
<feature type="domain" description="Flagellar motor switch protein FliG N-terminal" evidence="13">
    <location>
        <begin position="8"/>
        <end position="109"/>
    </location>
</feature>
<evidence type="ECO:0000256" key="1">
    <source>
        <dbReference type="ARBA" id="ARBA00004117"/>
    </source>
</evidence>
<dbReference type="PRINTS" id="PR00954">
    <property type="entry name" value="FLGMOTORFLIG"/>
</dbReference>
<dbReference type="Pfam" id="PF14841">
    <property type="entry name" value="FliG_M"/>
    <property type="match status" value="1"/>
</dbReference>
<dbReference type="PANTHER" id="PTHR30534">
    <property type="entry name" value="FLAGELLAR MOTOR SWITCH PROTEIN FLIG"/>
    <property type="match status" value="1"/>
</dbReference>
<evidence type="ECO:0000259" key="12">
    <source>
        <dbReference type="Pfam" id="PF14841"/>
    </source>
</evidence>
<keyword evidence="14" id="KW-0966">Cell projection</keyword>
<feature type="domain" description="Flagellar motor switch protein FliG middle" evidence="12">
    <location>
        <begin position="119"/>
        <end position="191"/>
    </location>
</feature>
<keyword evidence="7" id="KW-0283">Flagellar rotation</keyword>
<evidence type="ECO:0000256" key="7">
    <source>
        <dbReference type="ARBA" id="ARBA00022779"/>
    </source>
</evidence>
<dbReference type="RefSeq" id="WP_068670275.1">
    <property type="nucleotide sequence ID" value="NZ_LWLG01000007.1"/>
</dbReference>
<proteinExistence type="inferred from homology"/>
<comment type="subcellular location">
    <subcellularLocation>
        <location evidence="1">Bacterial flagellum basal body</location>
    </subcellularLocation>
    <subcellularLocation>
        <location evidence="2">Cell membrane</location>
        <topology evidence="2">Peripheral membrane protein</topology>
        <orientation evidence="2">Cytoplasmic side</orientation>
    </subcellularLocation>
</comment>
<dbReference type="PANTHER" id="PTHR30534:SF0">
    <property type="entry name" value="FLAGELLAR MOTOR SWITCH PROTEIN FLIG"/>
    <property type="match status" value="1"/>
</dbReference>
<evidence type="ECO:0000256" key="2">
    <source>
        <dbReference type="ARBA" id="ARBA00004413"/>
    </source>
</evidence>